<evidence type="ECO:0000313" key="1">
    <source>
        <dbReference type="EMBL" id="QDT27746.1"/>
    </source>
</evidence>
<sequence length="774" mass="87789">MQDENLEEMPALEINPGYALGQIAKALTTWEEHPAPDISRRAREKVAKWVQAYQGLVSGEIEVGSRTPLANTPAWVTLEVVTGGFATGNYSAGGAIRDHEQQLQQKFSLPQGDDLRQALNLFCLTEQGLAWLSGLLSTGCYRVEVPEEGALLVVAWLLEQGNAAQARELLDVITPFFGKLRFFPVPAAQPLSSSSRVCLQTVQETRQNLQLVRPNERILAQREALTVWTPLYDQTVSLFLETIDGEAPFLNQEGKVAGGYPFERIPEGWTERARRLLEEYAALRKVHRLCGKPDRKKEIFPQLRSFLEQFLADAGSLSERDRARVRSLLARYVNRRGTPESTRCREIRDRQEHQAQTVHYYDLTRLLLERLKQYPQENGLEDLIEVVQQASAEESQQYGIPAETEVPDYLLRKLERCRIDTIEVLVRSGVITSGETLAKVLPQITAQLRAMGIRDPSLKQLYSAVYQSFSRRRSLLLLNLEHQVRLEELPWVTAMNQFRDENLSDQEIARETLQEVCTLTLLSFPQTIIPNKQLQEIRSLARAAKVDLKLVDEIAADIFMGVFTSKYLEAARVSAKLLLGTLYQIYYGLDYQALLDLPVTDVTRGRDQTLIRLCESRAGVQSGSWSVALNGMLIEQQQIITTQNLAVLFESLNLAETLRPHLSEMARCCLRWIGSQLHVNSPSRHAALIVCKNSAYAWRQMIFYLSFLPEEELQEFRVWADSWWEQQSDSIRGRFQPAMAGLKLALDGKPPGTDPEARLFLGWSNKGNRTPEPL</sequence>
<dbReference type="EMBL" id="CP037421">
    <property type="protein sequence ID" value="QDT27746.1"/>
    <property type="molecule type" value="Genomic_DNA"/>
</dbReference>
<accession>A0A517Q804</accession>
<dbReference type="Proteomes" id="UP000315647">
    <property type="component" value="Chromosome"/>
</dbReference>
<protein>
    <submittedName>
        <fullName evidence="1">Uncharacterized protein</fullName>
    </submittedName>
</protein>
<evidence type="ECO:0000313" key="2">
    <source>
        <dbReference type="Proteomes" id="UP000315647"/>
    </source>
</evidence>
<keyword evidence="2" id="KW-1185">Reference proteome</keyword>
<name>A0A517Q804_9PLAN</name>
<gene>
    <name evidence="1" type="ORF">Enr10x_30660</name>
</gene>
<organism evidence="1 2">
    <name type="scientific">Gimesia panareensis</name>
    <dbReference type="NCBI Taxonomy" id="2527978"/>
    <lineage>
        <taxon>Bacteria</taxon>
        <taxon>Pseudomonadati</taxon>
        <taxon>Planctomycetota</taxon>
        <taxon>Planctomycetia</taxon>
        <taxon>Planctomycetales</taxon>
        <taxon>Planctomycetaceae</taxon>
        <taxon>Gimesia</taxon>
    </lineage>
</organism>
<reference evidence="1 2" key="1">
    <citation type="submission" date="2019-03" db="EMBL/GenBank/DDBJ databases">
        <title>Deep-cultivation of Planctomycetes and their phenomic and genomic characterization uncovers novel biology.</title>
        <authorList>
            <person name="Wiegand S."/>
            <person name="Jogler M."/>
            <person name="Boedeker C."/>
            <person name="Pinto D."/>
            <person name="Vollmers J."/>
            <person name="Rivas-Marin E."/>
            <person name="Kohn T."/>
            <person name="Peeters S.H."/>
            <person name="Heuer A."/>
            <person name="Rast P."/>
            <person name="Oberbeckmann S."/>
            <person name="Bunk B."/>
            <person name="Jeske O."/>
            <person name="Meyerdierks A."/>
            <person name="Storesund J.E."/>
            <person name="Kallscheuer N."/>
            <person name="Luecker S."/>
            <person name="Lage O.M."/>
            <person name="Pohl T."/>
            <person name="Merkel B.J."/>
            <person name="Hornburger P."/>
            <person name="Mueller R.-W."/>
            <person name="Bruemmer F."/>
            <person name="Labrenz M."/>
            <person name="Spormann A.M."/>
            <person name="Op den Camp H."/>
            <person name="Overmann J."/>
            <person name="Amann R."/>
            <person name="Jetten M.S.M."/>
            <person name="Mascher T."/>
            <person name="Medema M.H."/>
            <person name="Devos D.P."/>
            <person name="Kaster A.-K."/>
            <person name="Ovreas L."/>
            <person name="Rohde M."/>
            <person name="Galperin M.Y."/>
            <person name="Jogler C."/>
        </authorList>
    </citation>
    <scope>NUCLEOTIDE SEQUENCE [LARGE SCALE GENOMIC DNA]</scope>
    <source>
        <strain evidence="1 2">Enr10</strain>
    </source>
</reference>
<dbReference type="RefSeq" id="WP_145450444.1">
    <property type="nucleotide sequence ID" value="NZ_CP037421.1"/>
</dbReference>
<proteinExistence type="predicted"/>
<dbReference type="AlphaFoldDB" id="A0A517Q804"/>